<dbReference type="OrthoDB" id="713772at2"/>
<accession>A0A5R9KNX0</accession>
<comment type="caution">
    <text evidence="4">The sequence shown here is derived from an EMBL/GenBank/DDBJ whole genome shotgun (WGS) entry which is preliminary data.</text>
</comment>
<feature type="domain" description="Cytochrome C Planctomycete-type" evidence="2">
    <location>
        <begin position="196"/>
        <end position="255"/>
    </location>
</feature>
<evidence type="ECO:0000259" key="2">
    <source>
        <dbReference type="Pfam" id="PF07635"/>
    </source>
</evidence>
<dbReference type="Gene3D" id="3.80.10.10">
    <property type="entry name" value="Ribonuclease Inhibitor"/>
    <property type="match status" value="1"/>
</dbReference>
<dbReference type="Pfam" id="PF07635">
    <property type="entry name" value="PSCyt1"/>
    <property type="match status" value="1"/>
</dbReference>
<feature type="transmembrane region" description="Helical" evidence="1">
    <location>
        <begin position="20"/>
        <end position="39"/>
    </location>
</feature>
<dbReference type="InterPro" id="IPR019251">
    <property type="entry name" value="DUF2231_TM"/>
</dbReference>
<dbReference type="Proteomes" id="UP000306402">
    <property type="component" value="Unassembled WGS sequence"/>
</dbReference>
<keyword evidence="5" id="KW-1185">Reference proteome</keyword>
<feature type="transmembrane region" description="Helical" evidence="1">
    <location>
        <begin position="116"/>
        <end position="135"/>
    </location>
</feature>
<dbReference type="PANTHER" id="PTHR35889">
    <property type="entry name" value="CYCLOINULO-OLIGOSACCHARIDE FRUCTANOTRANSFERASE-RELATED"/>
    <property type="match status" value="1"/>
</dbReference>
<dbReference type="SUPFAM" id="SSF52047">
    <property type="entry name" value="RNI-like"/>
    <property type="match status" value="1"/>
</dbReference>
<evidence type="ECO:0000313" key="4">
    <source>
        <dbReference type="EMBL" id="TLU97893.1"/>
    </source>
</evidence>
<dbReference type="PANTHER" id="PTHR35889:SF3">
    <property type="entry name" value="F-BOX DOMAIN-CONTAINING PROTEIN"/>
    <property type="match status" value="1"/>
</dbReference>
<feature type="domain" description="DUF2231" evidence="3">
    <location>
        <begin position="18"/>
        <end position="143"/>
    </location>
</feature>
<dbReference type="SUPFAM" id="SSF46626">
    <property type="entry name" value="Cytochrome c"/>
    <property type="match status" value="1"/>
</dbReference>
<dbReference type="Pfam" id="PF09990">
    <property type="entry name" value="DUF2231"/>
    <property type="match status" value="1"/>
</dbReference>
<feature type="transmembrane region" description="Helical" evidence="1">
    <location>
        <begin position="87"/>
        <end position="104"/>
    </location>
</feature>
<dbReference type="InterPro" id="IPR036909">
    <property type="entry name" value="Cyt_c-like_dom_sf"/>
</dbReference>
<evidence type="ECO:0000259" key="3">
    <source>
        <dbReference type="Pfam" id="PF09990"/>
    </source>
</evidence>
<feature type="transmembrane region" description="Helical" evidence="1">
    <location>
        <begin position="51"/>
        <end position="75"/>
    </location>
</feature>
<proteinExistence type="predicted"/>
<dbReference type="GO" id="GO:0020037">
    <property type="term" value="F:heme binding"/>
    <property type="evidence" value="ECO:0007669"/>
    <property type="project" value="InterPro"/>
</dbReference>
<protein>
    <submittedName>
        <fullName evidence="4">Ribonuclease inhibitor</fullName>
    </submittedName>
</protein>
<dbReference type="InterPro" id="IPR032675">
    <property type="entry name" value="LRR_dom_sf"/>
</dbReference>
<keyword evidence="1" id="KW-1133">Transmembrane helix</keyword>
<dbReference type="InterPro" id="IPR011429">
    <property type="entry name" value="Cyt_c_Planctomycete-type"/>
</dbReference>
<keyword evidence="1" id="KW-0472">Membrane</keyword>
<name>A0A5R9KNX0_9BACT</name>
<keyword evidence="1" id="KW-0812">Transmembrane</keyword>
<organism evidence="4 5">
    <name type="scientific">Dyadobacter luticola</name>
    <dbReference type="NCBI Taxonomy" id="1979387"/>
    <lineage>
        <taxon>Bacteria</taxon>
        <taxon>Pseudomonadati</taxon>
        <taxon>Bacteroidota</taxon>
        <taxon>Cytophagia</taxon>
        <taxon>Cytophagales</taxon>
        <taxon>Spirosomataceae</taxon>
        <taxon>Dyadobacter</taxon>
    </lineage>
</organism>
<evidence type="ECO:0000313" key="5">
    <source>
        <dbReference type="Proteomes" id="UP000306402"/>
    </source>
</evidence>
<evidence type="ECO:0000256" key="1">
    <source>
        <dbReference type="SAM" id="Phobius"/>
    </source>
</evidence>
<dbReference type="EMBL" id="VCEJ01000008">
    <property type="protein sequence ID" value="TLU97893.1"/>
    <property type="molecule type" value="Genomic_DNA"/>
</dbReference>
<gene>
    <name evidence="4" type="ORF">FEN17_24165</name>
</gene>
<dbReference type="RefSeq" id="WP_138367993.1">
    <property type="nucleotide sequence ID" value="NZ_VCEJ01000008.1"/>
</dbReference>
<dbReference type="AlphaFoldDB" id="A0A5R9KNX0"/>
<reference evidence="4 5" key="1">
    <citation type="submission" date="2019-05" db="EMBL/GenBank/DDBJ databases">
        <authorList>
            <person name="Qu J.-H."/>
        </authorList>
    </citation>
    <scope>NUCLEOTIDE SEQUENCE [LARGE SCALE GENOMIC DNA]</scope>
    <source>
        <strain evidence="4 5">T17</strain>
    </source>
</reference>
<sequence>MFYTLLQASSWAIFIGRFHPALVHFPIGFLLIGALLEIGRRTGKINVSESSIRFILLISAIGATVACICGYLLSLGGGYDAKLLDNHMWQGIGVAVFAWIAWLIKSDGFGGRIPFASVIYLPAFLLATILTLTAGHDGGSLTHGQGYLTQYTPEPFRGMAGMPPLEEKAEEIKPIADVQNAVVYNDIVQPILQARCAQCHNQSKQKGDLRVDQLAFLLKGGEGGPALIPGKGAESDMIKRCLLDESDDDHMPPKGKPQLTTDQITLISWWIDQGAPADKKVADLKANEAVTPALASLGEGAAPGLKKGAVKQESAIAGMKVKPASDQAIAALKKAGLIVNTLSQDQNLLEVSAVNAPNFDDKQMDLLKSVSQQIAWLKLGDTKITDAALEQIGTFPNLNKLHLEHTVVTDKGVAALKGLKFLEYINVVDTKVGDAGLKDLATMKGLRSVYVWRSAVTDSAVAQVGRQNPALQIVSGFNEAAVAEFLKAGDTTATKGVTKKL</sequence>
<dbReference type="GO" id="GO:0009055">
    <property type="term" value="F:electron transfer activity"/>
    <property type="evidence" value="ECO:0007669"/>
    <property type="project" value="InterPro"/>
</dbReference>